<feature type="region of interest" description="Disordered" evidence="1">
    <location>
        <begin position="1"/>
        <end position="26"/>
    </location>
</feature>
<gene>
    <name evidence="2" type="ORF">GMLC_18540</name>
</gene>
<dbReference type="RefSeq" id="WP_183360787.1">
    <property type="nucleotide sequence ID" value="NZ_BLXZ01000003.1"/>
</dbReference>
<comment type="caution">
    <text evidence="2">The sequence shown here is derived from an EMBL/GenBank/DDBJ whole genome shotgun (WGS) entry which is preliminary data.</text>
</comment>
<reference evidence="3" key="1">
    <citation type="submission" date="2020-06" db="EMBL/GenBank/DDBJ databases">
        <title>Draft genomic sequecing of Geomonas sp. Red745.</title>
        <authorList>
            <person name="Itoh H."/>
            <person name="Xu Z.X."/>
            <person name="Ushijima N."/>
            <person name="Masuda Y."/>
            <person name="Shiratori Y."/>
            <person name="Senoo K."/>
        </authorList>
    </citation>
    <scope>NUCLEOTIDE SEQUENCE [LARGE SCALE GENOMIC DNA]</scope>
    <source>
        <strain evidence="3">Red745</strain>
    </source>
</reference>
<name>A0A6V8N6R9_9BACT</name>
<protein>
    <submittedName>
        <fullName evidence="2">Uncharacterized protein</fullName>
    </submittedName>
</protein>
<dbReference type="Proteomes" id="UP000587586">
    <property type="component" value="Unassembled WGS sequence"/>
</dbReference>
<sequence>MLKQQKPAPDRKGPPQATRQLIRAKAAPTPGEIALLHRQAVHCELQAEETVEDQELERF</sequence>
<proteinExistence type="predicted"/>
<evidence type="ECO:0000313" key="3">
    <source>
        <dbReference type="Proteomes" id="UP000587586"/>
    </source>
</evidence>
<accession>A0A6V8N6R9</accession>
<organism evidence="2 3">
    <name type="scientific">Geomonas limicola</name>
    <dbReference type="NCBI Taxonomy" id="2740186"/>
    <lineage>
        <taxon>Bacteria</taxon>
        <taxon>Pseudomonadati</taxon>
        <taxon>Thermodesulfobacteriota</taxon>
        <taxon>Desulfuromonadia</taxon>
        <taxon>Geobacterales</taxon>
        <taxon>Geobacteraceae</taxon>
        <taxon>Geomonas</taxon>
    </lineage>
</organism>
<dbReference type="EMBL" id="BLXZ01000003">
    <property type="protein sequence ID" value="GFO68275.1"/>
    <property type="molecule type" value="Genomic_DNA"/>
</dbReference>
<keyword evidence="3" id="KW-1185">Reference proteome</keyword>
<evidence type="ECO:0000313" key="2">
    <source>
        <dbReference type="EMBL" id="GFO68275.1"/>
    </source>
</evidence>
<dbReference type="AlphaFoldDB" id="A0A6V8N6R9"/>
<evidence type="ECO:0000256" key="1">
    <source>
        <dbReference type="SAM" id="MobiDB-lite"/>
    </source>
</evidence>